<protein>
    <submittedName>
        <fullName evidence="3">Tripartite-type tricarboxylate transporter receptor subunit TctC</fullName>
    </submittedName>
</protein>
<dbReference type="SUPFAM" id="SSF53850">
    <property type="entry name" value="Periplasmic binding protein-like II"/>
    <property type="match status" value="1"/>
</dbReference>
<dbReference type="AlphaFoldDB" id="A0A4V2FS32"/>
<dbReference type="Proteomes" id="UP000293398">
    <property type="component" value="Unassembled WGS sequence"/>
</dbReference>
<gene>
    <name evidence="3" type="ORF">EV681_3446</name>
</gene>
<dbReference type="CDD" id="cd07012">
    <property type="entry name" value="PBP2_Bug_TTT"/>
    <property type="match status" value="1"/>
</dbReference>
<dbReference type="InterPro" id="IPR042100">
    <property type="entry name" value="Bug_dom1"/>
</dbReference>
<dbReference type="Gene3D" id="3.40.190.150">
    <property type="entry name" value="Bordetella uptake gene, domain 1"/>
    <property type="match status" value="1"/>
</dbReference>
<dbReference type="Gene3D" id="3.40.190.10">
    <property type="entry name" value="Periplasmic binding protein-like II"/>
    <property type="match status" value="1"/>
</dbReference>
<evidence type="ECO:0000256" key="1">
    <source>
        <dbReference type="ARBA" id="ARBA00006987"/>
    </source>
</evidence>
<keyword evidence="4" id="KW-1185">Reference proteome</keyword>
<evidence type="ECO:0000313" key="4">
    <source>
        <dbReference type="Proteomes" id="UP000293398"/>
    </source>
</evidence>
<name>A0A4V2FS32_9BURK</name>
<reference evidence="3 4" key="1">
    <citation type="submission" date="2019-02" db="EMBL/GenBank/DDBJ databases">
        <title>Genomic Encyclopedia of Type Strains, Phase IV (KMG-IV): sequencing the most valuable type-strain genomes for metagenomic binning, comparative biology and taxonomic classification.</title>
        <authorList>
            <person name="Goeker M."/>
        </authorList>
    </citation>
    <scope>NUCLEOTIDE SEQUENCE [LARGE SCALE GENOMIC DNA]</scope>
    <source>
        <strain evidence="3 4">DSM 23814</strain>
    </source>
</reference>
<proteinExistence type="inferred from homology"/>
<dbReference type="Pfam" id="PF03401">
    <property type="entry name" value="TctC"/>
    <property type="match status" value="1"/>
</dbReference>
<dbReference type="OrthoDB" id="8678477at2"/>
<keyword evidence="3" id="KW-0675">Receptor</keyword>
<evidence type="ECO:0000313" key="3">
    <source>
        <dbReference type="EMBL" id="RZT92689.1"/>
    </source>
</evidence>
<dbReference type="PANTHER" id="PTHR42928">
    <property type="entry name" value="TRICARBOXYLATE-BINDING PROTEIN"/>
    <property type="match status" value="1"/>
</dbReference>
<feature type="signal peptide" evidence="2">
    <location>
        <begin position="1"/>
        <end position="31"/>
    </location>
</feature>
<keyword evidence="2" id="KW-0732">Signal</keyword>
<sequence>MKKLSNNAKRTASCALCAFTLLAVSGPAALAASTYPDRPITIVVGYPAGGSVDLNGRVVAETLAKKIGANVVVENLGGAGGTIGAQKVIRAKPDGYTLLVGSLNEIVIASLVNPAVKYNGITDLQAIGLIGDQPLVLAASKTTDIKNTADLVKVAKSGKSDSYSFGSSGVGTSLHMAGEMVNAETGAKFLHVPYRGVAPLVTDLTSGRLPLGVFALSSALPQIQSGQITAIGVTSAKRSSFSPDIAALAENPALKAMDISVWFGLFGPKGMPEAVVTKLQTSLQQVLADPAFQEKYRTTGSNVMRTQPNLASFFEAEHNKFKKLAETAHIATGRP</sequence>
<comment type="similarity">
    <text evidence="1">Belongs to the UPF0065 (bug) family.</text>
</comment>
<dbReference type="PIRSF" id="PIRSF017082">
    <property type="entry name" value="YflP"/>
    <property type="match status" value="1"/>
</dbReference>
<comment type="caution">
    <text evidence="3">The sequence shown here is derived from an EMBL/GenBank/DDBJ whole genome shotgun (WGS) entry which is preliminary data.</text>
</comment>
<dbReference type="EMBL" id="SHKO01000003">
    <property type="protein sequence ID" value="RZT92689.1"/>
    <property type="molecule type" value="Genomic_DNA"/>
</dbReference>
<organism evidence="3 4">
    <name type="scientific">Advenella incenata</name>
    <dbReference type="NCBI Taxonomy" id="267800"/>
    <lineage>
        <taxon>Bacteria</taxon>
        <taxon>Pseudomonadati</taxon>
        <taxon>Pseudomonadota</taxon>
        <taxon>Betaproteobacteria</taxon>
        <taxon>Burkholderiales</taxon>
        <taxon>Alcaligenaceae</taxon>
    </lineage>
</organism>
<evidence type="ECO:0000256" key="2">
    <source>
        <dbReference type="SAM" id="SignalP"/>
    </source>
</evidence>
<dbReference type="InterPro" id="IPR005064">
    <property type="entry name" value="BUG"/>
</dbReference>
<feature type="chain" id="PRO_5020668498" evidence="2">
    <location>
        <begin position="32"/>
        <end position="335"/>
    </location>
</feature>
<dbReference type="PANTHER" id="PTHR42928:SF5">
    <property type="entry name" value="BLR1237 PROTEIN"/>
    <property type="match status" value="1"/>
</dbReference>
<accession>A0A4V2FS32</accession>
<dbReference type="RefSeq" id="WP_128394979.1">
    <property type="nucleotide sequence ID" value="NZ_SHKO01000003.1"/>
</dbReference>